<dbReference type="AlphaFoldDB" id="A0A6C0DDH7"/>
<reference evidence="1" key="1">
    <citation type="journal article" date="2020" name="Nature">
        <title>Giant virus diversity and host interactions through global metagenomics.</title>
        <authorList>
            <person name="Schulz F."/>
            <person name="Roux S."/>
            <person name="Paez-Espino D."/>
            <person name="Jungbluth S."/>
            <person name="Walsh D.A."/>
            <person name="Denef V.J."/>
            <person name="McMahon K.D."/>
            <person name="Konstantinidis K.T."/>
            <person name="Eloe-Fadrosh E.A."/>
            <person name="Kyrpides N.C."/>
            <person name="Woyke T."/>
        </authorList>
    </citation>
    <scope>NUCLEOTIDE SEQUENCE</scope>
    <source>
        <strain evidence="1">GVMAG-M-3300023174-134</strain>
    </source>
</reference>
<evidence type="ECO:0000313" key="1">
    <source>
        <dbReference type="EMBL" id="QHT14009.1"/>
    </source>
</evidence>
<proteinExistence type="predicted"/>
<dbReference type="EMBL" id="MN739578">
    <property type="protein sequence ID" value="QHT14009.1"/>
    <property type="molecule type" value="Genomic_DNA"/>
</dbReference>
<accession>A0A6C0DDH7</accession>
<organism evidence="1">
    <name type="scientific">viral metagenome</name>
    <dbReference type="NCBI Taxonomy" id="1070528"/>
    <lineage>
        <taxon>unclassified sequences</taxon>
        <taxon>metagenomes</taxon>
        <taxon>organismal metagenomes</taxon>
    </lineage>
</organism>
<name>A0A6C0DDH7_9ZZZZ</name>
<protein>
    <submittedName>
        <fullName evidence="1">Uncharacterized protein</fullName>
    </submittedName>
</protein>
<sequence length="104" mass="12422">MLKKHVVLFESKDHGWIAYSTTGSDAKRILTINHKYDVFYIFECDLLKQYPYIMKLKAPLNKQYDCKRINKYEEENFEENDKYIIISSKPEGQAEGIYFDIKLN</sequence>